<dbReference type="Proteomes" id="UP000176191">
    <property type="component" value="Unassembled WGS sequence"/>
</dbReference>
<name>A0A1F5F3L3_9BACT</name>
<gene>
    <name evidence="1" type="ORF">A2228_03205</name>
</gene>
<reference evidence="1 2" key="1">
    <citation type="journal article" date="2016" name="Nat. Commun.">
        <title>Thousands of microbial genomes shed light on interconnected biogeochemical processes in an aquifer system.</title>
        <authorList>
            <person name="Anantharaman K."/>
            <person name="Brown C.T."/>
            <person name="Hug L.A."/>
            <person name="Sharon I."/>
            <person name="Castelle C.J."/>
            <person name="Probst A.J."/>
            <person name="Thomas B.C."/>
            <person name="Singh A."/>
            <person name="Wilkins M.J."/>
            <person name="Karaoz U."/>
            <person name="Brodie E.L."/>
            <person name="Williams K.H."/>
            <person name="Hubbard S.S."/>
            <person name="Banfield J.F."/>
        </authorList>
    </citation>
    <scope>NUCLEOTIDE SEQUENCE [LARGE SCALE GENOMIC DNA]</scope>
</reference>
<comment type="caution">
    <text evidence="1">The sequence shown here is derived from an EMBL/GenBank/DDBJ whole genome shotgun (WGS) entry which is preliminary data.</text>
</comment>
<proteinExistence type="predicted"/>
<protein>
    <submittedName>
        <fullName evidence="1">Uncharacterized protein</fullName>
    </submittedName>
</protein>
<dbReference type="EMBL" id="MFAK01000039">
    <property type="protein sequence ID" value="OGD74170.1"/>
    <property type="molecule type" value="Genomic_DNA"/>
</dbReference>
<evidence type="ECO:0000313" key="1">
    <source>
        <dbReference type="EMBL" id="OGD74170.1"/>
    </source>
</evidence>
<organism evidence="1 2">
    <name type="scientific">Candidatus Collierbacteria bacterium RIFOXYA2_FULL_46_10</name>
    <dbReference type="NCBI Taxonomy" id="1817726"/>
    <lineage>
        <taxon>Bacteria</taxon>
        <taxon>Candidatus Collieribacteriota</taxon>
    </lineage>
</organism>
<evidence type="ECO:0000313" key="2">
    <source>
        <dbReference type="Proteomes" id="UP000176191"/>
    </source>
</evidence>
<accession>A0A1F5F3L3</accession>
<sequence length="138" mass="15495">MRQSWQEVFNDGRLEQLTQVITGSDVLPLVRKITELGRNLYVNGEDYLIPDASYAEIPGVEGGVPRGFILDIIFTAQIMIWSLVVPHSLNPEQLELVWGSHCVAKAVEVGKAYNLSERDCLIVLKHYLSRVDAEMVPT</sequence>
<dbReference type="AlphaFoldDB" id="A0A1F5F3L3"/>